<accession>A0A1Z5JIA9</accession>
<feature type="domain" description="Pre-mRNA processing factor 4 (PRP4)-like" evidence="9">
    <location>
        <begin position="88"/>
        <end position="138"/>
    </location>
</feature>
<keyword evidence="4" id="KW-0507">mRNA processing</keyword>
<comment type="similarity">
    <text evidence="2">Belongs to the PRP18 family.</text>
</comment>
<dbReference type="AlphaFoldDB" id="A0A1Z5JIA9"/>
<feature type="compositionally biased region" description="Basic and acidic residues" evidence="8">
    <location>
        <begin position="1"/>
        <end position="19"/>
    </location>
</feature>
<dbReference type="Pfam" id="PF08799">
    <property type="entry name" value="PRP4"/>
    <property type="match status" value="1"/>
</dbReference>
<evidence type="ECO:0000256" key="3">
    <source>
        <dbReference type="ARBA" id="ARBA00018242"/>
    </source>
</evidence>
<evidence type="ECO:0000256" key="2">
    <source>
        <dbReference type="ARBA" id="ARBA00008137"/>
    </source>
</evidence>
<dbReference type="InterPro" id="IPR039979">
    <property type="entry name" value="PRPF18"/>
</dbReference>
<dbReference type="GO" id="GO:0005682">
    <property type="term" value="C:U5 snRNP"/>
    <property type="evidence" value="ECO:0007669"/>
    <property type="project" value="TreeGrafter"/>
</dbReference>
<comment type="caution">
    <text evidence="10">The sequence shown here is derived from an EMBL/GenBank/DDBJ whole genome shotgun (WGS) entry which is preliminary data.</text>
</comment>
<evidence type="ECO:0000259" key="9">
    <source>
        <dbReference type="SMART" id="SM00500"/>
    </source>
</evidence>
<dbReference type="SUPFAM" id="SSF47938">
    <property type="entry name" value="Functional domain of the splicing factor Prp18"/>
    <property type="match status" value="1"/>
</dbReference>
<feature type="compositionally biased region" description="Basic and acidic residues" evidence="8">
    <location>
        <begin position="52"/>
        <end position="63"/>
    </location>
</feature>
<sequence length="336" mass="38810">MDLLKKEMERKKKVLESAKAKSGRFIRVKDLRKEEEETQGTKRPAEPNNTETSKRSKTDDVAHNELPTQSQPPIPKQQSTRHGVTDDMSSIDVTTELRSYGLPIRLFGESDIERRERLQEARKAQKETLATLSEKEEFRLGKGHSIRNPFLEKNNNEDAIAAPAKPPEENKWTIDDETDPPKKIYRYLKGLLREWEDDLMQRPEEVKRSVAGRNETKTLKQCKDYIRPLFKLCKNRTLAEDMMGHILKIVEYCQQGEFVKANDTYIDVAIGRAAWPIGVTMVGIHERTGRSKINSQNVAHVMNSELQRKYLTSVKRLITFAQRKRPDVDPSKKVIN</sequence>
<name>A0A1Z5JIA9_FISSO</name>
<reference evidence="10 11" key="1">
    <citation type="journal article" date="2015" name="Plant Cell">
        <title>Oil accumulation by the oleaginous diatom Fistulifera solaris as revealed by the genome and transcriptome.</title>
        <authorList>
            <person name="Tanaka T."/>
            <person name="Maeda Y."/>
            <person name="Veluchamy A."/>
            <person name="Tanaka M."/>
            <person name="Abida H."/>
            <person name="Marechal E."/>
            <person name="Bowler C."/>
            <person name="Muto M."/>
            <person name="Sunaga Y."/>
            <person name="Tanaka M."/>
            <person name="Yoshino T."/>
            <person name="Taniguchi T."/>
            <person name="Fukuda Y."/>
            <person name="Nemoto M."/>
            <person name="Matsumoto M."/>
            <person name="Wong P.S."/>
            <person name="Aburatani S."/>
            <person name="Fujibuchi W."/>
        </authorList>
    </citation>
    <scope>NUCLEOTIDE SEQUENCE [LARGE SCALE GENOMIC DNA]</scope>
    <source>
        <strain evidence="10 11">JPCC DA0580</strain>
    </source>
</reference>
<evidence type="ECO:0000256" key="6">
    <source>
        <dbReference type="ARBA" id="ARBA00023187"/>
    </source>
</evidence>
<organism evidence="10 11">
    <name type="scientific">Fistulifera solaris</name>
    <name type="common">Oleaginous diatom</name>
    <dbReference type="NCBI Taxonomy" id="1519565"/>
    <lineage>
        <taxon>Eukaryota</taxon>
        <taxon>Sar</taxon>
        <taxon>Stramenopiles</taxon>
        <taxon>Ochrophyta</taxon>
        <taxon>Bacillariophyta</taxon>
        <taxon>Bacillariophyceae</taxon>
        <taxon>Bacillariophycidae</taxon>
        <taxon>Naviculales</taxon>
        <taxon>Naviculaceae</taxon>
        <taxon>Fistulifera</taxon>
    </lineage>
</organism>
<protein>
    <recommendedName>
        <fullName evidence="3">Pre-mRNA-splicing factor 18</fullName>
    </recommendedName>
</protein>
<keyword evidence="6" id="KW-0508">mRNA splicing</keyword>
<dbReference type="PANTHER" id="PTHR13007:SF19">
    <property type="entry name" value="PRE-MRNA-SPLICING FACTOR 18"/>
    <property type="match status" value="1"/>
</dbReference>
<evidence type="ECO:0000256" key="8">
    <source>
        <dbReference type="SAM" id="MobiDB-lite"/>
    </source>
</evidence>
<keyword evidence="7" id="KW-0539">Nucleus</keyword>
<dbReference type="SUPFAM" id="SSF158230">
    <property type="entry name" value="PRP4-like"/>
    <property type="match status" value="1"/>
</dbReference>
<evidence type="ECO:0000256" key="4">
    <source>
        <dbReference type="ARBA" id="ARBA00022664"/>
    </source>
</evidence>
<dbReference type="InterPro" id="IPR014906">
    <property type="entry name" value="PRP4-like"/>
</dbReference>
<dbReference type="FunCoup" id="A0A1Z5JIA9">
    <property type="interactions" value="772"/>
</dbReference>
<feature type="compositionally biased region" description="Polar residues" evidence="8">
    <location>
        <begin position="76"/>
        <end position="90"/>
    </location>
</feature>
<dbReference type="InParanoid" id="A0A1Z5JIA9"/>
<dbReference type="GO" id="GO:0071021">
    <property type="term" value="C:U2-type post-spliceosomal complex"/>
    <property type="evidence" value="ECO:0007669"/>
    <property type="project" value="TreeGrafter"/>
</dbReference>
<keyword evidence="5" id="KW-0747">Spliceosome</keyword>
<dbReference type="SMART" id="SM00500">
    <property type="entry name" value="SFM"/>
    <property type="match status" value="1"/>
</dbReference>
<dbReference type="InterPro" id="IPR004098">
    <property type="entry name" value="Prp18"/>
</dbReference>
<dbReference type="EMBL" id="BDSP01000069">
    <property type="protein sequence ID" value="GAX13508.1"/>
    <property type="molecule type" value="Genomic_DNA"/>
</dbReference>
<evidence type="ECO:0000256" key="5">
    <source>
        <dbReference type="ARBA" id="ARBA00022728"/>
    </source>
</evidence>
<proteinExistence type="inferred from homology"/>
<dbReference type="Gene3D" id="4.10.280.110">
    <property type="entry name" value="Pre-mRNA processing factor 4 domain"/>
    <property type="match status" value="1"/>
</dbReference>
<feature type="compositionally biased region" description="Basic and acidic residues" evidence="8">
    <location>
        <begin position="27"/>
        <end position="45"/>
    </location>
</feature>
<dbReference type="GO" id="GO:0000350">
    <property type="term" value="P:generation of catalytic spliceosome for second transesterification step"/>
    <property type="evidence" value="ECO:0007669"/>
    <property type="project" value="TreeGrafter"/>
</dbReference>
<dbReference type="GO" id="GO:0046540">
    <property type="term" value="C:U4/U6 x U5 tri-snRNP complex"/>
    <property type="evidence" value="ECO:0007669"/>
    <property type="project" value="TreeGrafter"/>
</dbReference>
<dbReference type="InterPro" id="IPR036285">
    <property type="entry name" value="PRP4-like_sf"/>
</dbReference>
<dbReference type="Proteomes" id="UP000198406">
    <property type="component" value="Unassembled WGS sequence"/>
</dbReference>
<keyword evidence="11" id="KW-1185">Reference proteome</keyword>
<gene>
    <name evidence="10" type="ORF">FisN_27Lu004</name>
</gene>
<evidence type="ECO:0000313" key="11">
    <source>
        <dbReference type="Proteomes" id="UP000198406"/>
    </source>
</evidence>
<dbReference type="OrthoDB" id="10261918at2759"/>
<dbReference type="Pfam" id="PF02840">
    <property type="entry name" value="Prp18"/>
    <property type="match status" value="1"/>
</dbReference>
<evidence type="ECO:0000313" key="10">
    <source>
        <dbReference type="EMBL" id="GAX13508.1"/>
    </source>
</evidence>
<evidence type="ECO:0000256" key="1">
    <source>
        <dbReference type="ARBA" id="ARBA00004123"/>
    </source>
</evidence>
<evidence type="ECO:0000256" key="7">
    <source>
        <dbReference type="ARBA" id="ARBA00023242"/>
    </source>
</evidence>
<feature type="region of interest" description="Disordered" evidence="8">
    <location>
        <begin position="1"/>
        <end position="90"/>
    </location>
</feature>
<dbReference type="PANTHER" id="PTHR13007">
    <property type="entry name" value="PRE-MRNA SPLICING FACTOR-RELATED"/>
    <property type="match status" value="1"/>
</dbReference>
<comment type="subcellular location">
    <subcellularLocation>
        <location evidence="1">Nucleus</location>
    </subcellularLocation>
</comment>
<dbReference type="Gene3D" id="1.20.940.10">
    <property type="entry name" value="Functional domain of the splicing factor Prp18"/>
    <property type="match status" value="1"/>
</dbReference>